<evidence type="ECO:0000256" key="1">
    <source>
        <dbReference type="SAM" id="Coils"/>
    </source>
</evidence>
<reference evidence="4 6" key="2">
    <citation type="submission" date="2018-08" db="EMBL/GenBank/DDBJ databases">
        <title>A genome reference for cultivated species of the human gut microbiota.</title>
        <authorList>
            <person name="Zou Y."/>
            <person name="Xue W."/>
            <person name="Luo G."/>
        </authorList>
    </citation>
    <scope>NUCLEOTIDE SEQUENCE [LARGE SCALE GENOMIC DNA]</scope>
    <source>
        <strain evidence="4 6">TF05-11AC</strain>
    </source>
</reference>
<evidence type="ECO:0000313" key="4">
    <source>
        <dbReference type="EMBL" id="RGL96376.1"/>
    </source>
</evidence>
<evidence type="ECO:0000313" key="3">
    <source>
        <dbReference type="EMBL" id="CUO73851.1"/>
    </source>
</evidence>
<dbReference type="EC" id="3.5.4.9" evidence="3"/>
<dbReference type="InterPro" id="IPR036178">
    <property type="entry name" value="Formintransfe-cycloase-like_sf"/>
</dbReference>
<dbReference type="Proteomes" id="UP000261257">
    <property type="component" value="Unassembled WGS sequence"/>
</dbReference>
<dbReference type="GO" id="GO:0004477">
    <property type="term" value="F:methenyltetrahydrofolate cyclohydrolase activity"/>
    <property type="evidence" value="ECO:0007669"/>
    <property type="project" value="UniProtKB-EC"/>
</dbReference>
<dbReference type="GO" id="GO:0016740">
    <property type="term" value="F:transferase activity"/>
    <property type="evidence" value="ECO:0007669"/>
    <property type="project" value="UniProtKB-KW"/>
</dbReference>
<keyword evidence="3" id="KW-0808">Transferase</keyword>
<gene>
    <name evidence="3" type="primary">fchA</name>
    <name evidence="4" type="ORF">DXC39_26770</name>
    <name evidence="3" type="ORF">ERS852407_03767</name>
</gene>
<sequence length="208" mass="22450">MIKEMVTEEFLAELSSKKPTPGGGGAAALGGAAGVSLGQMVINLTLGKKKYADVEEEMKELLEQLETLKAEFLHLADEDARVFAPLAAAYGLPGTTDEEKKRKAEVLEGHLLTASLVPLRVMEDAQKALVIMDILAEKGSRMAVSDVGVGVQFIRTALTGAVMNVWINTKSMKDREKAEELNRQADEMMRSGTAAADAVYQKVENALR</sequence>
<evidence type="ECO:0000313" key="6">
    <source>
        <dbReference type="Proteomes" id="UP000261257"/>
    </source>
</evidence>
<dbReference type="InterPro" id="IPR007044">
    <property type="entry name" value="Cyclodeamin/CycHdrlase"/>
</dbReference>
<name>A0A174HHZ7_9FIRM</name>
<dbReference type="EMBL" id="CYZE01000011">
    <property type="protein sequence ID" value="CUO73851.1"/>
    <property type="molecule type" value="Genomic_DNA"/>
</dbReference>
<dbReference type="EMBL" id="QSSQ01000041">
    <property type="protein sequence ID" value="RGL96376.1"/>
    <property type="molecule type" value="Genomic_DNA"/>
</dbReference>
<dbReference type="RefSeq" id="WP_055657509.1">
    <property type="nucleotide sequence ID" value="NZ_CABIXC010000011.1"/>
</dbReference>
<evidence type="ECO:0000313" key="5">
    <source>
        <dbReference type="Proteomes" id="UP000095651"/>
    </source>
</evidence>
<dbReference type="Proteomes" id="UP000095651">
    <property type="component" value="Unassembled WGS sequence"/>
</dbReference>
<organism evidence="3 5">
    <name type="scientific">Hungatella hathewayi</name>
    <dbReference type="NCBI Taxonomy" id="154046"/>
    <lineage>
        <taxon>Bacteria</taxon>
        <taxon>Bacillati</taxon>
        <taxon>Bacillota</taxon>
        <taxon>Clostridia</taxon>
        <taxon>Lachnospirales</taxon>
        <taxon>Lachnospiraceae</taxon>
        <taxon>Hungatella</taxon>
    </lineage>
</organism>
<feature type="domain" description="Cyclodeaminase/cyclohydrolase" evidence="2">
    <location>
        <begin position="8"/>
        <end position="186"/>
    </location>
</feature>
<dbReference type="AlphaFoldDB" id="A0A174HHZ7"/>
<evidence type="ECO:0000259" key="2">
    <source>
        <dbReference type="Pfam" id="PF04961"/>
    </source>
</evidence>
<dbReference type="Pfam" id="PF04961">
    <property type="entry name" value="FTCD_C"/>
    <property type="match status" value="1"/>
</dbReference>
<dbReference type="SUPFAM" id="SSF101262">
    <property type="entry name" value="Methenyltetrahydrofolate cyclohydrolase-like"/>
    <property type="match status" value="1"/>
</dbReference>
<accession>A0A174HHZ7</accession>
<reference evidence="3 5" key="1">
    <citation type="submission" date="2015-09" db="EMBL/GenBank/DDBJ databases">
        <authorList>
            <consortium name="Pathogen Informatics"/>
        </authorList>
    </citation>
    <scope>NUCLEOTIDE SEQUENCE [LARGE SCALE GENOMIC DNA]</scope>
    <source>
        <strain evidence="3 5">2789STDY5608850</strain>
    </source>
</reference>
<keyword evidence="3" id="KW-0378">Hydrolase</keyword>
<protein>
    <submittedName>
        <fullName evidence="3">Formiminotransferase-cyclodeaminase</fullName>
        <ecNumber evidence="3">3.5.4.9</ecNumber>
    </submittedName>
    <submittedName>
        <fullName evidence="4">Sugar ABC transporter substrate-binding protein</fullName>
    </submittedName>
</protein>
<dbReference type="Gene3D" id="1.20.120.680">
    <property type="entry name" value="Formiminotetrahydrofolate cyclodeaminase monomer, up-and-down helical bundle"/>
    <property type="match status" value="1"/>
</dbReference>
<feature type="coiled-coil region" evidence="1">
    <location>
        <begin position="44"/>
        <end position="78"/>
    </location>
</feature>
<proteinExistence type="predicted"/>
<keyword evidence="1" id="KW-0175">Coiled coil</keyword>